<evidence type="ECO:0000256" key="1">
    <source>
        <dbReference type="SAM" id="MobiDB-lite"/>
    </source>
</evidence>
<dbReference type="EMBL" id="JBAKFF010000001">
    <property type="protein sequence ID" value="MEX0431663.1"/>
    <property type="molecule type" value="Genomic_DNA"/>
</dbReference>
<evidence type="ECO:0000259" key="2">
    <source>
        <dbReference type="Pfam" id="PF13946"/>
    </source>
</evidence>
<comment type="caution">
    <text evidence="3">The sequence shown here is derived from an EMBL/GenBank/DDBJ whole genome shotgun (WGS) entry which is preliminary data.</text>
</comment>
<proteinExistence type="predicted"/>
<accession>A0ABV3T8Z7</accession>
<dbReference type="InterPro" id="IPR025282">
    <property type="entry name" value="DUF4214"/>
</dbReference>
<name>A0ABV3T8Z7_9GAMM</name>
<feature type="compositionally biased region" description="Low complexity" evidence="1">
    <location>
        <begin position="377"/>
        <end position="387"/>
    </location>
</feature>
<protein>
    <submittedName>
        <fullName evidence="3">DUF4214 domain-containing protein</fullName>
    </submittedName>
</protein>
<feature type="compositionally biased region" description="Low complexity" evidence="1">
    <location>
        <begin position="202"/>
        <end position="216"/>
    </location>
</feature>
<dbReference type="RefSeq" id="WP_367984476.1">
    <property type="nucleotide sequence ID" value="NZ_JBAKFF010000001.1"/>
</dbReference>
<feature type="region of interest" description="Disordered" evidence="1">
    <location>
        <begin position="49"/>
        <end position="135"/>
    </location>
</feature>
<sequence length="540" mass="59018">MSGEERMRFDIAGGEVTAAYEFDDGRWEREYPDVGERWVVEGNSVVEIEQEYGREERTTYTDPDGDGIYLGVDDDGSYDDSDASAYDDTDASGADDTDASGIDDTDASGADDTDATGLDDDDDGGVGNSDSRDDVMRFDIVNGEVVSAEEYENGAWVPDVQEPDERWVVEGNDVVEVEQEGNGLVERTVFSDADGDGVYRVSSISTTSGDGTASTSTDDDSTLEPASMTSTVSSSVMDDSLRYEAETAQAYRLYEAAFNRTPDAEGLRYWADELETDMSLEDVANAFVESPEFETRYGANISDEEFVTRLYENVLDRAPDAGGKAYWLGELEGELDRDDVLVSFSESPENQQNLAGVVNPGDLLDDILVYRVSSISTTSGDGTASTSTDDDSTLEPASMTSTVSSSVMDDSLRYEAETAQAYRLYEAAFNRTPDAEGLRYWADELETDMSLEDVANAFVESPEFETRYGANISDEEFVTRLYENVLDRAPDAGGKAYWLGELEGELDRDDVLVSFSESPENQQNLAGVVNPGDLLDDILV</sequence>
<keyword evidence="4" id="KW-1185">Reference proteome</keyword>
<feature type="domain" description="DUF4214" evidence="2">
    <location>
        <begin position="455"/>
        <end position="524"/>
    </location>
</feature>
<dbReference type="Gene3D" id="1.10.3130.20">
    <property type="entry name" value="Phycobilisome linker domain"/>
    <property type="match status" value="2"/>
</dbReference>
<feature type="region of interest" description="Disordered" evidence="1">
    <location>
        <begin position="377"/>
        <end position="406"/>
    </location>
</feature>
<feature type="region of interest" description="Disordered" evidence="1">
    <location>
        <begin position="202"/>
        <end position="233"/>
    </location>
</feature>
<evidence type="ECO:0000313" key="4">
    <source>
        <dbReference type="Proteomes" id="UP001556637"/>
    </source>
</evidence>
<evidence type="ECO:0000313" key="3">
    <source>
        <dbReference type="EMBL" id="MEX0431663.1"/>
    </source>
</evidence>
<dbReference type="Pfam" id="PF13946">
    <property type="entry name" value="DUF4214"/>
    <property type="match status" value="2"/>
</dbReference>
<organism evidence="3 4">
    <name type="scientific">Spiribacter insolitus</name>
    <dbReference type="NCBI Taxonomy" id="3122417"/>
    <lineage>
        <taxon>Bacteria</taxon>
        <taxon>Pseudomonadati</taxon>
        <taxon>Pseudomonadota</taxon>
        <taxon>Gammaproteobacteria</taxon>
        <taxon>Chromatiales</taxon>
        <taxon>Ectothiorhodospiraceae</taxon>
        <taxon>Spiribacter</taxon>
    </lineage>
</organism>
<reference evidence="3 4" key="1">
    <citation type="submission" date="2024-02" db="EMBL/GenBank/DDBJ databases">
        <title>New especies of Spiribacter isolated from saline water.</title>
        <authorList>
            <person name="Leon M.J."/>
            <person name="De La Haba R."/>
            <person name="Sanchez-Porro C."/>
            <person name="Ventosa A."/>
        </authorList>
    </citation>
    <scope>NUCLEOTIDE SEQUENCE [LARGE SCALE GENOMIC DNA]</scope>
    <source>
        <strain evidence="4">ag22IC4-189</strain>
    </source>
</reference>
<dbReference type="Proteomes" id="UP001556637">
    <property type="component" value="Unassembled WGS sequence"/>
</dbReference>
<gene>
    <name evidence="3" type="ORF">V6X30_09650</name>
</gene>
<dbReference type="InterPro" id="IPR038255">
    <property type="entry name" value="PBS_linker_sf"/>
</dbReference>
<feature type="domain" description="DUF4214" evidence="2">
    <location>
        <begin position="284"/>
        <end position="353"/>
    </location>
</feature>
<feature type="compositionally biased region" description="Acidic residues" evidence="1">
    <location>
        <begin position="72"/>
        <end position="124"/>
    </location>
</feature>